<dbReference type="Proteomes" id="UP001501671">
    <property type="component" value="Unassembled WGS sequence"/>
</dbReference>
<feature type="chain" id="PRO_5045120858" evidence="2">
    <location>
        <begin position="24"/>
        <end position="325"/>
    </location>
</feature>
<evidence type="ECO:0000256" key="1">
    <source>
        <dbReference type="ARBA" id="ARBA00006987"/>
    </source>
</evidence>
<comment type="similarity">
    <text evidence="1">Belongs to the UPF0065 (bug) family.</text>
</comment>
<proteinExistence type="inferred from homology"/>
<evidence type="ECO:0000256" key="2">
    <source>
        <dbReference type="SAM" id="SignalP"/>
    </source>
</evidence>
<gene>
    <name evidence="3" type="ORF">GCM10023144_02320</name>
</gene>
<keyword evidence="2" id="KW-0732">Signal</keyword>
<dbReference type="PANTHER" id="PTHR42928">
    <property type="entry name" value="TRICARBOXYLATE-BINDING PROTEIN"/>
    <property type="match status" value="1"/>
</dbReference>
<feature type="signal peptide" evidence="2">
    <location>
        <begin position="1"/>
        <end position="23"/>
    </location>
</feature>
<dbReference type="Gene3D" id="3.40.190.150">
    <property type="entry name" value="Bordetella uptake gene, domain 1"/>
    <property type="match status" value="1"/>
</dbReference>
<dbReference type="SUPFAM" id="SSF53850">
    <property type="entry name" value="Periplasmic binding protein-like II"/>
    <property type="match status" value="1"/>
</dbReference>
<dbReference type="PIRSF" id="PIRSF017082">
    <property type="entry name" value="YflP"/>
    <property type="match status" value="1"/>
</dbReference>
<sequence length="325" mass="34396">MKSCWMRAALAVALALHLLPAAAGEPPQAYPSKPIRLLVPYAVGGGTDVLARMTGKEISDALGQPVVVENRPSAQGIAAMEHVARAPADGYTLMMAPSGPLVMNPVLMKSLPYSPEKDFTPISIVGRLPLLIAVNAEMPVRSVADLVAYAKANPDKVSYASSASLFQLATELFKQKTGTRFLAIPYKSSGESTTALVGGQVTMAIADLPPLTPLIKAGKVRALAYTNATRSETFPDVPTVAEAGLPDTEVATLVGLIGPAGMPPEIVARLQDVLVRMVRKPEVRQRFLQIGVEPVGSTAQEYAASIRQDLERWSSVAARAGIHPE</sequence>
<dbReference type="Pfam" id="PF03401">
    <property type="entry name" value="TctC"/>
    <property type="match status" value="1"/>
</dbReference>
<comment type="caution">
    <text evidence="3">The sequence shown here is derived from an EMBL/GenBank/DDBJ whole genome shotgun (WGS) entry which is preliminary data.</text>
</comment>
<dbReference type="RefSeq" id="WP_345245469.1">
    <property type="nucleotide sequence ID" value="NZ_BAABFO010000001.1"/>
</dbReference>
<name>A0ABP8GDR9_9BURK</name>
<organism evidence="3 4">
    <name type="scientific">Pigmentiphaga soli</name>
    <dbReference type="NCBI Taxonomy" id="1007095"/>
    <lineage>
        <taxon>Bacteria</taxon>
        <taxon>Pseudomonadati</taxon>
        <taxon>Pseudomonadota</taxon>
        <taxon>Betaproteobacteria</taxon>
        <taxon>Burkholderiales</taxon>
        <taxon>Alcaligenaceae</taxon>
        <taxon>Pigmentiphaga</taxon>
    </lineage>
</organism>
<dbReference type="InterPro" id="IPR042100">
    <property type="entry name" value="Bug_dom1"/>
</dbReference>
<dbReference type="InterPro" id="IPR005064">
    <property type="entry name" value="BUG"/>
</dbReference>
<accession>A0ABP8GDR9</accession>
<dbReference type="Gene3D" id="3.40.190.10">
    <property type="entry name" value="Periplasmic binding protein-like II"/>
    <property type="match status" value="1"/>
</dbReference>
<dbReference type="CDD" id="cd07012">
    <property type="entry name" value="PBP2_Bug_TTT"/>
    <property type="match status" value="1"/>
</dbReference>
<reference evidence="4" key="1">
    <citation type="journal article" date="2019" name="Int. J. Syst. Evol. Microbiol.">
        <title>The Global Catalogue of Microorganisms (GCM) 10K type strain sequencing project: providing services to taxonomists for standard genome sequencing and annotation.</title>
        <authorList>
            <consortium name="The Broad Institute Genomics Platform"/>
            <consortium name="The Broad Institute Genome Sequencing Center for Infectious Disease"/>
            <person name="Wu L."/>
            <person name="Ma J."/>
        </authorList>
    </citation>
    <scope>NUCLEOTIDE SEQUENCE [LARGE SCALE GENOMIC DNA]</scope>
    <source>
        <strain evidence="4">JCM 17666</strain>
    </source>
</reference>
<dbReference type="EMBL" id="BAABFO010000001">
    <property type="protein sequence ID" value="GAA4322387.1"/>
    <property type="molecule type" value="Genomic_DNA"/>
</dbReference>
<evidence type="ECO:0000313" key="4">
    <source>
        <dbReference type="Proteomes" id="UP001501671"/>
    </source>
</evidence>
<dbReference type="PANTHER" id="PTHR42928:SF5">
    <property type="entry name" value="BLR1237 PROTEIN"/>
    <property type="match status" value="1"/>
</dbReference>
<evidence type="ECO:0000313" key="3">
    <source>
        <dbReference type="EMBL" id="GAA4322387.1"/>
    </source>
</evidence>
<keyword evidence="4" id="KW-1185">Reference proteome</keyword>
<protein>
    <submittedName>
        <fullName evidence="3">Tripartite tricarboxylate transporter substrate binding protein</fullName>
    </submittedName>
</protein>